<protein>
    <submittedName>
        <fullName evidence="3">DMT family transporter</fullName>
    </submittedName>
</protein>
<feature type="transmembrane region" description="Helical" evidence="1">
    <location>
        <begin position="246"/>
        <end position="265"/>
    </location>
</feature>
<feature type="transmembrane region" description="Helical" evidence="1">
    <location>
        <begin position="136"/>
        <end position="155"/>
    </location>
</feature>
<feature type="transmembrane region" description="Helical" evidence="1">
    <location>
        <begin position="15"/>
        <end position="33"/>
    </location>
</feature>
<keyword evidence="1" id="KW-0812">Transmembrane</keyword>
<proteinExistence type="predicted"/>
<feature type="domain" description="EamA" evidence="2">
    <location>
        <begin position="162"/>
        <end position="288"/>
    </location>
</feature>
<dbReference type="EMBL" id="VSZS01000067">
    <property type="protein sequence ID" value="TYR30082.1"/>
    <property type="molecule type" value="Genomic_DNA"/>
</dbReference>
<keyword evidence="1" id="KW-1133">Transmembrane helix</keyword>
<feature type="transmembrane region" description="Helical" evidence="1">
    <location>
        <begin position="109"/>
        <end position="127"/>
    </location>
</feature>
<dbReference type="OrthoDB" id="7818056at2"/>
<dbReference type="PANTHER" id="PTHR22911">
    <property type="entry name" value="ACYL-MALONYL CONDENSING ENZYME-RELATED"/>
    <property type="match status" value="1"/>
</dbReference>
<name>A0A5D4GPU7_9HYPH</name>
<gene>
    <name evidence="3" type="ORF">FY036_19530</name>
</gene>
<dbReference type="AlphaFoldDB" id="A0A5D4GPU7"/>
<sequence>MTTILTAAQPGTTSAARLGIIVMLIGIMLFALNDVMGKWLVATYSVGQVLLIRSAAALLILAPFIWRSGLRPLFSVERPGMQFLRVVMSSAEVYCFYFAVITLPLADVMTYWLAAPIYVAALSPFLLGEQVGWKRWTAIFIGFAGVVVALEPSAATLTAPALISIVGSFCFAFMMLSGRALRGTPDTTLVFWQLVGAGVLGLATAPMGWVTPSGFDFVLLGLLGVVAMVAHMCVNRALKLADAATVAPFQYTLLFWAVVFGWLVFGDIPRTAMLAGAAIIVSAGLFIFMREQKAKARQ</sequence>
<evidence type="ECO:0000313" key="3">
    <source>
        <dbReference type="EMBL" id="TYR30082.1"/>
    </source>
</evidence>
<dbReference type="InterPro" id="IPR037185">
    <property type="entry name" value="EmrE-like"/>
</dbReference>
<dbReference type="Gene3D" id="1.10.3730.20">
    <property type="match status" value="1"/>
</dbReference>
<dbReference type="PANTHER" id="PTHR22911:SF135">
    <property type="entry name" value="BLR4310 PROTEIN"/>
    <property type="match status" value="1"/>
</dbReference>
<feature type="transmembrane region" description="Helical" evidence="1">
    <location>
        <begin position="161"/>
        <end position="177"/>
    </location>
</feature>
<accession>A0A5D4GPU7</accession>
<evidence type="ECO:0000313" key="4">
    <source>
        <dbReference type="Proteomes" id="UP000323258"/>
    </source>
</evidence>
<keyword evidence="4" id="KW-1185">Reference proteome</keyword>
<feature type="transmembrane region" description="Helical" evidence="1">
    <location>
        <begin position="189"/>
        <end position="209"/>
    </location>
</feature>
<evidence type="ECO:0000259" key="2">
    <source>
        <dbReference type="Pfam" id="PF00892"/>
    </source>
</evidence>
<dbReference type="SUPFAM" id="SSF103481">
    <property type="entry name" value="Multidrug resistance efflux transporter EmrE"/>
    <property type="match status" value="2"/>
</dbReference>
<organism evidence="3 4">
    <name type="scientific">Neoaquamicrobium microcysteis</name>
    <dbReference type="NCBI Taxonomy" id="2682781"/>
    <lineage>
        <taxon>Bacteria</taxon>
        <taxon>Pseudomonadati</taxon>
        <taxon>Pseudomonadota</taxon>
        <taxon>Alphaproteobacteria</taxon>
        <taxon>Hyphomicrobiales</taxon>
        <taxon>Phyllobacteriaceae</taxon>
        <taxon>Neoaquamicrobium</taxon>
    </lineage>
</organism>
<feature type="domain" description="EamA" evidence="2">
    <location>
        <begin position="18"/>
        <end position="149"/>
    </location>
</feature>
<comment type="caution">
    <text evidence="3">The sequence shown here is derived from an EMBL/GenBank/DDBJ whole genome shotgun (WGS) entry which is preliminary data.</text>
</comment>
<dbReference type="Proteomes" id="UP000323258">
    <property type="component" value="Unassembled WGS sequence"/>
</dbReference>
<evidence type="ECO:0000256" key="1">
    <source>
        <dbReference type="SAM" id="Phobius"/>
    </source>
</evidence>
<dbReference type="RefSeq" id="WP_148916440.1">
    <property type="nucleotide sequence ID" value="NZ_VSZS01000067.1"/>
</dbReference>
<reference evidence="3 4" key="2">
    <citation type="submission" date="2019-09" db="EMBL/GenBank/DDBJ databases">
        <title>Mesorhizobium sp. MaA-C15 isolated from Microcystis aeruginosa.</title>
        <authorList>
            <person name="Jeong S.E."/>
            <person name="Jin H.M."/>
            <person name="Jeon C.O."/>
        </authorList>
    </citation>
    <scope>NUCLEOTIDE SEQUENCE [LARGE SCALE GENOMIC DNA]</scope>
    <source>
        <strain evidence="3 4">MaA-C15</strain>
    </source>
</reference>
<dbReference type="InterPro" id="IPR000620">
    <property type="entry name" value="EamA_dom"/>
</dbReference>
<feature type="transmembrane region" description="Helical" evidence="1">
    <location>
        <begin position="271"/>
        <end position="289"/>
    </location>
</feature>
<reference evidence="3 4" key="1">
    <citation type="submission" date="2019-08" db="EMBL/GenBank/DDBJ databases">
        <authorList>
            <person name="Seo Y.L."/>
        </authorList>
    </citation>
    <scope>NUCLEOTIDE SEQUENCE [LARGE SCALE GENOMIC DNA]</scope>
    <source>
        <strain evidence="3 4">MaA-C15</strain>
    </source>
</reference>
<feature type="transmembrane region" description="Helical" evidence="1">
    <location>
        <begin position="39"/>
        <end position="62"/>
    </location>
</feature>
<feature type="transmembrane region" description="Helical" evidence="1">
    <location>
        <begin position="215"/>
        <end position="234"/>
    </location>
</feature>
<keyword evidence="1" id="KW-0472">Membrane</keyword>
<dbReference type="Pfam" id="PF00892">
    <property type="entry name" value="EamA"/>
    <property type="match status" value="2"/>
</dbReference>
<dbReference type="GO" id="GO:0016020">
    <property type="term" value="C:membrane"/>
    <property type="evidence" value="ECO:0007669"/>
    <property type="project" value="InterPro"/>
</dbReference>
<feature type="transmembrane region" description="Helical" evidence="1">
    <location>
        <begin position="83"/>
        <end position="103"/>
    </location>
</feature>